<feature type="signal peptide" evidence="3">
    <location>
        <begin position="1"/>
        <end position="22"/>
    </location>
</feature>
<dbReference type="PROSITE" id="PS51662">
    <property type="entry name" value="BP_PHYTASE"/>
    <property type="match status" value="1"/>
</dbReference>
<evidence type="ECO:0000256" key="3">
    <source>
        <dbReference type="SAM" id="SignalP"/>
    </source>
</evidence>
<proteinExistence type="predicted"/>
<dbReference type="InterPro" id="IPR003431">
    <property type="entry name" value="B-propeller_Phytase"/>
</dbReference>
<dbReference type="Pfam" id="PF17170">
    <property type="entry name" value="DUF5128"/>
    <property type="match status" value="1"/>
</dbReference>
<evidence type="ECO:0000256" key="2">
    <source>
        <dbReference type="PROSITE-ProRule" id="PRU00504"/>
    </source>
</evidence>
<feature type="domain" description="BPP" evidence="4">
    <location>
        <begin position="20"/>
        <end position="363"/>
    </location>
</feature>
<dbReference type="EMBL" id="JBHRYA010000007">
    <property type="protein sequence ID" value="MFC3716887.1"/>
    <property type="molecule type" value="Genomic_DNA"/>
</dbReference>
<dbReference type="SUPFAM" id="SSF50956">
    <property type="entry name" value="Thermostable phytase (3-phytase)"/>
    <property type="match status" value="1"/>
</dbReference>
<evidence type="ECO:0000259" key="4">
    <source>
        <dbReference type="PROSITE" id="PS51662"/>
    </source>
</evidence>
<dbReference type="RefSeq" id="WP_386744369.1">
    <property type="nucleotide sequence ID" value="NZ_JBHRYA010000007.1"/>
</dbReference>
<evidence type="ECO:0000313" key="6">
    <source>
        <dbReference type="Proteomes" id="UP001595705"/>
    </source>
</evidence>
<dbReference type="PROSITE" id="PS51125">
    <property type="entry name" value="NHL"/>
    <property type="match status" value="1"/>
</dbReference>
<keyword evidence="6" id="KW-1185">Reference proteome</keyword>
<evidence type="ECO:0000313" key="5">
    <source>
        <dbReference type="EMBL" id="MFC3716887.1"/>
    </source>
</evidence>
<accession>A0ABV7XPG7</accession>
<dbReference type="Gene3D" id="2.120.10.30">
    <property type="entry name" value="TolB, C-terminal domain"/>
    <property type="match status" value="1"/>
</dbReference>
<reference evidence="6" key="1">
    <citation type="journal article" date="2019" name="Int. J. Syst. Evol. Microbiol.">
        <title>The Global Catalogue of Microorganisms (GCM) 10K type strain sequencing project: providing services to taxonomists for standard genome sequencing and annotation.</title>
        <authorList>
            <consortium name="The Broad Institute Genomics Platform"/>
            <consortium name="The Broad Institute Genome Sequencing Center for Infectious Disease"/>
            <person name="Wu L."/>
            <person name="Ma J."/>
        </authorList>
    </citation>
    <scope>NUCLEOTIDE SEQUENCE [LARGE SCALE GENOMIC DNA]</scope>
    <source>
        <strain evidence="6">KCTC 42441</strain>
    </source>
</reference>
<dbReference type="InterPro" id="IPR011042">
    <property type="entry name" value="6-blade_b-propeller_TolB-like"/>
</dbReference>
<organism evidence="5 6">
    <name type="scientific">Luteimonas soli</name>
    <dbReference type="NCBI Taxonomy" id="1648966"/>
    <lineage>
        <taxon>Bacteria</taxon>
        <taxon>Pseudomonadati</taxon>
        <taxon>Pseudomonadota</taxon>
        <taxon>Gammaproteobacteria</taxon>
        <taxon>Lysobacterales</taxon>
        <taxon>Lysobacteraceae</taxon>
        <taxon>Luteimonas</taxon>
    </lineage>
</organism>
<dbReference type="InterPro" id="IPR001258">
    <property type="entry name" value="NHL_repeat"/>
</dbReference>
<dbReference type="Proteomes" id="UP001595705">
    <property type="component" value="Unassembled WGS sequence"/>
</dbReference>
<protein>
    <submittedName>
        <fullName evidence="5">6-bladed beta-propeller</fullName>
    </submittedName>
</protein>
<comment type="caution">
    <text evidence="5">The sequence shown here is derived from an EMBL/GenBank/DDBJ whole genome shotgun (WGS) entry which is preliminary data.</text>
</comment>
<evidence type="ECO:0000256" key="1">
    <source>
        <dbReference type="ARBA" id="ARBA00022737"/>
    </source>
</evidence>
<sequence>MSRPALFSIAAALCLSACTTTAPLTTRAPIASQVPPPTVLVPERYVSADNPGDEIDSLATWPAEDGHTWLIATAKSSHSLVVFDADTGERMRSVGGKGDGPGEFLRPNGIAIYGNHLFVAERDNHRVQVLLLPDFTPLSTFGADQLRSPYGLWIHESAPAEYEVYVTDSFMEGERYDVVPPLDQLDRRVRRYRVTFADPSHFLVRDEGSFGDTSEAKALRIVESIAGDPARQRLLVADEYTSDEGGGHPSNLREYTFDGKPTGRELPAGTFEAEAEGVALWSCTPDIGYWVAADQRYPQTHFLLFERDSLAPRGSFMGEVTAHTDGIALHAAATAAFPYGALFAVHDDEAVAAFDLGDVVRALALDPACAP</sequence>
<feature type="repeat" description="NHL" evidence="2">
    <location>
        <begin position="91"/>
        <end position="133"/>
    </location>
</feature>
<name>A0ABV7XPG7_9GAMM</name>
<gene>
    <name evidence="5" type="ORF">ACFONC_12065</name>
</gene>
<keyword evidence="1" id="KW-0677">Repeat</keyword>
<feature type="chain" id="PRO_5045258894" evidence="3">
    <location>
        <begin position="23"/>
        <end position="371"/>
    </location>
</feature>
<keyword evidence="3" id="KW-0732">Signal</keyword>